<dbReference type="SUPFAM" id="SSF89392">
    <property type="entry name" value="Prokaryotic lipoproteins and lipoprotein localization factors"/>
    <property type="match status" value="1"/>
</dbReference>
<sequence length="249" mass="26382">MSVRRAATAGCVALGLALGGSGLAACTGDAQELSGAQTATPAYGALLSRTVQSIDSAKTVRFHASSTDVPAGAGSTKLLTGQGVMTRPTPPSAAFRGTLDLLINDRRTTLKLISYRDVVYVRPAGATKYQVVDPVSFGLFDPAVLIKAKTGISSLVSNLRSVQDQGVDGVDGVRVHTLQGEVSGLLARRILPIADVYRPVGISLRIDEETAQLREIDLTGYFFTREDRSTYRITLSRWNEKAAVTTPAT</sequence>
<gene>
    <name evidence="5" type="ORF">ACIB24_09375</name>
</gene>
<dbReference type="EMBL" id="JBITLV010000002">
    <property type="protein sequence ID" value="MFI7587271.1"/>
    <property type="molecule type" value="Genomic_DNA"/>
</dbReference>
<evidence type="ECO:0000256" key="2">
    <source>
        <dbReference type="ARBA" id="ARBA00009194"/>
    </source>
</evidence>
<dbReference type="Pfam" id="PF07161">
    <property type="entry name" value="LppX_LprAFG"/>
    <property type="match status" value="1"/>
</dbReference>
<keyword evidence="3" id="KW-0472">Membrane</keyword>
<evidence type="ECO:0000256" key="1">
    <source>
        <dbReference type="ARBA" id="ARBA00004196"/>
    </source>
</evidence>
<dbReference type="RefSeq" id="WP_398278559.1">
    <property type="nucleotide sequence ID" value="NZ_JBITLV010000002.1"/>
</dbReference>
<accession>A0ABW8ANT0</accession>
<evidence type="ECO:0000256" key="3">
    <source>
        <dbReference type="ARBA" id="ARBA00022475"/>
    </source>
</evidence>
<dbReference type="Gene3D" id="2.50.20.20">
    <property type="match status" value="1"/>
</dbReference>
<name>A0ABW8ANT0_9ACTN</name>
<comment type="similarity">
    <text evidence="2">Belongs to the LppX/LprAFG lipoprotein family.</text>
</comment>
<dbReference type="InterPro" id="IPR009830">
    <property type="entry name" value="LppX/LprAFG"/>
</dbReference>
<comment type="caution">
    <text evidence="5">The sequence shown here is derived from an EMBL/GenBank/DDBJ whole genome shotgun (WGS) entry which is preliminary data.</text>
</comment>
<keyword evidence="5" id="KW-0449">Lipoprotein</keyword>
<feature type="chain" id="PRO_5047031804" evidence="4">
    <location>
        <begin position="25"/>
        <end position="249"/>
    </location>
</feature>
<proteinExistence type="inferred from homology"/>
<organism evidence="5 6">
    <name type="scientific">Spongisporangium articulatum</name>
    <dbReference type="NCBI Taxonomy" id="3362603"/>
    <lineage>
        <taxon>Bacteria</taxon>
        <taxon>Bacillati</taxon>
        <taxon>Actinomycetota</taxon>
        <taxon>Actinomycetes</taxon>
        <taxon>Kineosporiales</taxon>
        <taxon>Kineosporiaceae</taxon>
        <taxon>Spongisporangium</taxon>
    </lineage>
</organism>
<keyword evidence="3" id="KW-1003">Cell membrane</keyword>
<evidence type="ECO:0000313" key="5">
    <source>
        <dbReference type="EMBL" id="MFI7587271.1"/>
    </source>
</evidence>
<evidence type="ECO:0000313" key="6">
    <source>
        <dbReference type="Proteomes" id="UP001612915"/>
    </source>
</evidence>
<keyword evidence="4" id="KW-0732">Signal</keyword>
<reference evidence="5 6" key="1">
    <citation type="submission" date="2024-10" db="EMBL/GenBank/DDBJ databases">
        <title>The Natural Products Discovery Center: Release of the First 8490 Sequenced Strains for Exploring Actinobacteria Biosynthetic Diversity.</title>
        <authorList>
            <person name="Kalkreuter E."/>
            <person name="Kautsar S.A."/>
            <person name="Yang D."/>
            <person name="Bader C.D."/>
            <person name="Teijaro C.N."/>
            <person name="Fluegel L."/>
            <person name="Davis C.M."/>
            <person name="Simpson J.R."/>
            <person name="Lauterbach L."/>
            <person name="Steele A.D."/>
            <person name="Gui C."/>
            <person name="Meng S."/>
            <person name="Li G."/>
            <person name="Viehrig K."/>
            <person name="Ye F."/>
            <person name="Su P."/>
            <person name="Kiefer A.F."/>
            <person name="Nichols A."/>
            <person name="Cepeda A.J."/>
            <person name="Yan W."/>
            <person name="Fan B."/>
            <person name="Jiang Y."/>
            <person name="Adhikari A."/>
            <person name="Zheng C.-J."/>
            <person name="Schuster L."/>
            <person name="Cowan T.M."/>
            <person name="Smanski M.J."/>
            <person name="Chevrette M.G."/>
            <person name="De Carvalho L.P.S."/>
            <person name="Shen B."/>
        </authorList>
    </citation>
    <scope>NUCLEOTIDE SEQUENCE [LARGE SCALE GENOMIC DNA]</scope>
    <source>
        <strain evidence="5 6">NPDC049639</strain>
    </source>
</reference>
<comment type="subcellular location">
    <subcellularLocation>
        <location evidence="1">Cell envelope</location>
    </subcellularLocation>
</comment>
<keyword evidence="6" id="KW-1185">Reference proteome</keyword>
<protein>
    <submittedName>
        <fullName evidence="5">LppX_LprAFG lipoprotein</fullName>
    </submittedName>
</protein>
<evidence type="ECO:0000256" key="4">
    <source>
        <dbReference type="SAM" id="SignalP"/>
    </source>
</evidence>
<feature type="signal peptide" evidence="4">
    <location>
        <begin position="1"/>
        <end position="24"/>
    </location>
</feature>
<dbReference type="InterPro" id="IPR029046">
    <property type="entry name" value="LolA/LolB/LppX"/>
</dbReference>
<dbReference type="PROSITE" id="PS51257">
    <property type="entry name" value="PROKAR_LIPOPROTEIN"/>
    <property type="match status" value="1"/>
</dbReference>
<dbReference type="Proteomes" id="UP001612915">
    <property type="component" value="Unassembled WGS sequence"/>
</dbReference>